<sequence length="102" mass="11414">MKLVYTHENILLVSNAQALLRQAGIETLLKNEFSGAGRGELGVFDTWPEIWVLSDDQFPKAQALLKSVSDKEEEDDWVCAACGEMNGSAFFACWNCQTERNI</sequence>
<gene>
    <name evidence="5" type="ORF">ACFQ2X_16170</name>
</gene>
<dbReference type="PROSITE" id="PS50199">
    <property type="entry name" value="ZF_RANBP2_2"/>
    <property type="match status" value="1"/>
</dbReference>
<protein>
    <submittedName>
        <fullName evidence="5">DUF2007 domain-containing protein</fullName>
    </submittedName>
</protein>
<comment type="caution">
    <text evidence="5">The sequence shown here is derived from an EMBL/GenBank/DDBJ whole genome shotgun (WGS) entry which is preliminary data.</text>
</comment>
<organism evidence="5 6">
    <name type="scientific">Microbulbifer celer</name>
    <dbReference type="NCBI Taxonomy" id="435905"/>
    <lineage>
        <taxon>Bacteria</taxon>
        <taxon>Pseudomonadati</taxon>
        <taxon>Pseudomonadota</taxon>
        <taxon>Gammaproteobacteria</taxon>
        <taxon>Cellvibrionales</taxon>
        <taxon>Microbulbiferaceae</taxon>
        <taxon>Microbulbifer</taxon>
    </lineage>
</organism>
<proteinExistence type="predicted"/>
<dbReference type="InterPro" id="IPR001876">
    <property type="entry name" value="Znf_RanBP2"/>
</dbReference>
<dbReference type="Pfam" id="PF09413">
    <property type="entry name" value="DUF2007"/>
    <property type="match status" value="1"/>
</dbReference>
<evidence type="ECO:0000256" key="3">
    <source>
        <dbReference type="ARBA" id="ARBA00022833"/>
    </source>
</evidence>
<reference evidence="6" key="1">
    <citation type="journal article" date="2019" name="Int. J. Syst. Evol. Microbiol.">
        <title>The Global Catalogue of Microorganisms (GCM) 10K type strain sequencing project: providing services to taxonomists for standard genome sequencing and annotation.</title>
        <authorList>
            <consortium name="The Broad Institute Genomics Platform"/>
            <consortium name="The Broad Institute Genome Sequencing Center for Infectious Disease"/>
            <person name="Wu L."/>
            <person name="Ma J."/>
        </authorList>
    </citation>
    <scope>NUCLEOTIDE SEQUENCE [LARGE SCALE GENOMIC DNA]</scope>
    <source>
        <strain evidence="6">CCUG 54356</strain>
    </source>
</reference>
<name>A0ABW3UBY2_9GAMM</name>
<keyword evidence="2" id="KW-0863">Zinc-finger</keyword>
<dbReference type="PROSITE" id="PS01358">
    <property type="entry name" value="ZF_RANBP2_1"/>
    <property type="match status" value="1"/>
</dbReference>
<evidence type="ECO:0000256" key="1">
    <source>
        <dbReference type="ARBA" id="ARBA00022723"/>
    </source>
</evidence>
<keyword evidence="3" id="KW-0862">Zinc</keyword>
<evidence type="ECO:0000259" key="4">
    <source>
        <dbReference type="PROSITE" id="PS50199"/>
    </source>
</evidence>
<dbReference type="InterPro" id="IPR018551">
    <property type="entry name" value="DUF2007"/>
</dbReference>
<keyword evidence="1" id="KW-0479">Metal-binding</keyword>
<evidence type="ECO:0000313" key="6">
    <source>
        <dbReference type="Proteomes" id="UP001597264"/>
    </source>
</evidence>
<evidence type="ECO:0000256" key="2">
    <source>
        <dbReference type="ARBA" id="ARBA00022771"/>
    </source>
</evidence>
<evidence type="ECO:0000313" key="5">
    <source>
        <dbReference type="EMBL" id="MFD1218137.1"/>
    </source>
</evidence>
<accession>A0ABW3UBY2</accession>
<dbReference type="Gene3D" id="3.30.70.790">
    <property type="entry name" value="UreE, C-terminal domain"/>
    <property type="match status" value="1"/>
</dbReference>
<keyword evidence="6" id="KW-1185">Reference proteome</keyword>
<dbReference type="RefSeq" id="WP_230434981.1">
    <property type="nucleotide sequence ID" value="NZ_CP087715.1"/>
</dbReference>
<dbReference type="Proteomes" id="UP001597264">
    <property type="component" value="Unassembled WGS sequence"/>
</dbReference>
<feature type="domain" description="RanBP2-type" evidence="4">
    <location>
        <begin position="73"/>
        <end position="102"/>
    </location>
</feature>
<dbReference type="EMBL" id="JBHTLR010000029">
    <property type="protein sequence ID" value="MFD1218137.1"/>
    <property type="molecule type" value="Genomic_DNA"/>
</dbReference>